<feature type="compositionally biased region" description="Basic residues" evidence="1">
    <location>
        <begin position="288"/>
        <end position="299"/>
    </location>
</feature>
<name>A0A6L2LKK3_TANCI</name>
<feature type="domain" description="DUF4283" evidence="2">
    <location>
        <begin position="98"/>
        <end position="178"/>
    </location>
</feature>
<feature type="compositionally biased region" description="Low complexity" evidence="1">
    <location>
        <begin position="300"/>
        <end position="321"/>
    </location>
</feature>
<dbReference type="Pfam" id="PF14111">
    <property type="entry name" value="DUF4283"/>
    <property type="match status" value="1"/>
</dbReference>
<dbReference type="AlphaFoldDB" id="A0A6L2LKK3"/>
<dbReference type="PANTHER" id="PTHR31286">
    <property type="entry name" value="GLYCINE-RICH CELL WALL STRUCTURAL PROTEIN 1.8-LIKE"/>
    <property type="match status" value="1"/>
</dbReference>
<evidence type="ECO:0000313" key="3">
    <source>
        <dbReference type="EMBL" id="GEU61660.1"/>
    </source>
</evidence>
<feature type="region of interest" description="Disordered" evidence="1">
    <location>
        <begin position="284"/>
        <end position="322"/>
    </location>
</feature>
<comment type="caution">
    <text evidence="3">The sequence shown here is derived from an EMBL/GenBank/DDBJ whole genome shotgun (WGS) entry which is preliminary data.</text>
</comment>
<evidence type="ECO:0000259" key="2">
    <source>
        <dbReference type="Pfam" id="PF14111"/>
    </source>
</evidence>
<gene>
    <name evidence="3" type="ORF">Tci_033638</name>
</gene>
<dbReference type="InterPro" id="IPR025558">
    <property type="entry name" value="DUF4283"/>
</dbReference>
<accession>A0A6L2LKK3</accession>
<sequence>MNPSTTVWEVETDFASPIRPVFARDVGSTCVNKPIQVEKVNVMVSNDGESGVSSTLNTSPNVNHKVNRVAEIVELRNEECVEGAAVTLPLAAIEEVSSRFENTLYGYFVGKHLAYQVVENYVKSVWSKYGLIRIQLHGEFFLFQFETKEDMNRVLDYASWLVRRVPLILNIWSPNCDLHKLDAYMSDMCLNLWGRSAYARALIKILTDDVLKDDLVIAILVGKDKGHSLATIQIEYEWRPPRCSTCLIFDHTDAKYPKLPKEVIPVVVSNVDVSHSKNVADDGFEVVKKKRNRKNKHQKQNAASRSNDNAASTSKASTSAKPKVSLMNSFSALNDDAECEGQNTQHALGVLNESDSDVDEVITFDDSRGSLKITYGCSSVLLEVNVALQLHSIHCTYRFFGNIFYREFDKEDLEDLYNLVKAKYRLTRPVEDLDLLLWGDLKTMFEPHVKDQVWKKQHGYRVLEWKLYDFLCSTFLKDAIFAYLHVG</sequence>
<reference evidence="3" key="1">
    <citation type="journal article" date="2019" name="Sci. Rep.">
        <title>Draft genome of Tanacetum cinerariifolium, the natural source of mosquito coil.</title>
        <authorList>
            <person name="Yamashiro T."/>
            <person name="Shiraishi A."/>
            <person name="Satake H."/>
            <person name="Nakayama K."/>
        </authorList>
    </citation>
    <scope>NUCLEOTIDE SEQUENCE</scope>
</reference>
<dbReference type="InterPro" id="IPR040256">
    <property type="entry name" value="At4g02000-like"/>
</dbReference>
<proteinExistence type="predicted"/>
<dbReference type="PANTHER" id="PTHR31286:SF99">
    <property type="entry name" value="DUF4283 DOMAIN-CONTAINING PROTEIN"/>
    <property type="match status" value="1"/>
</dbReference>
<evidence type="ECO:0000256" key="1">
    <source>
        <dbReference type="SAM" id="MobiDB-lite"/>
    </source>
</evidence>
<dbReference type="EMBL" id="BKCJ010004542">
    <property type="protein sequence ID" value="GEU61660.1"/>
    <property type="molecule type" value="Genomic_DNA"/>
</dbReference>
<protein>
    <recommendedName>
        <fullName evidence="2">DUF4283 domain-containing protein</fullName>
    </recommendedName>
</protein>
<organism evidence="3">
    <name type="scientific">Tanacetum cinerariifolium</name>
    <name type="common">Dalmatian daisy</name>
    <name type="synonym">Chrysanthemum cinerariifolium</name>
    <dbReference type="NCBI Taxonomy" id="118510"/>
    <lineage>
        <taxon>Eukaryota</taxon>
        <taxon>Viridiplantae</taxon>
        <taxon>Streptophyta</taxon>
        <taxon>Embryophyta</taxon>
        <taxon>Tracheophyta</taxon>
        <taxon>Spermatophyta</taxon>
        <taxon>Magnoliopsida</taxon>
        <taxon>eudicotyledons</taxon>
        <taxon>Gunneridae</taxon>
        <taxon>Pentapetalae</taxon>
        <taxon>asterids</taxon>
        <taxon>campanulids</taxon>
        <taxon>Asterales</taxon>
        <taxon>Asteraceae</taxon>
        <taxon>Asteroideae</taxon>
        <taxon>Anthemideae</taxon>
        <taxon>Anthemidinae</taxon>
        <taxon>Tanacetum</taxon>
    </lineage>
</organism>